<dbReference type="EMBL" id="DWXO01000084">
    <property type="protein sequence ID" value="HJB81120.1"/>
    <property type="molecule type" value="Genomic_DNA"/>
</dbReference>
<organism evidence="2 3">
    <name type="scientific">Candidatus Flavonifractor intestinigallinarum</name>
    <dbReference type="NCBI Taxonomy" id="2838586"/>
    <lineage>
        <taxon>Bacteria</taxon>
        <taxon>Bacillati</taxon>
        <taxon>Bacillota</taxon>
        <taxon>Clostridia</taxon>
        <taxon>Eubacteriales</taxon>
        <taxon>Oscillospiraceae</taxon>
        <taxon>Flavonifractor</taxon>
    </lineage>
</organism>
<dbReference type="PROSITE" id="PS51257">
    <property type="entry name" value="PROKAR_LIPOPROTEIN"/>
    <property type="match status" value="1"/>
</dbReference>
<evidence type="ECO:0000313" key="3">
    <source>
        <dbReference type="Proteomes" id="UP000823921"/>
    </source>
</evidence>
<evidence type="ECO:0008006" key="4">
    <source>
        <dbReference type="Google" id="ProtNLM"/>
    </source>
</evidence>
<dbReference type="AlphaFoldDB" id="A0A9D2MMG5"/>
<comment type="caution">
    <text evidence="2">The sequence shown here is derived from an EMBL/GenBank/DDBJ whole genome shotgun (WGS) entry which is preliminary data.</text>
</comment>
<proteinExistence type="predicted"/>
<protein>
    <recommendedName>
        <fullName evidence="4">Lipoprotein</fullName>
    </recommendedName>
</protein>
<accession>A0A9D2MMG5</accession>
<sequence length="440" mass="49276">MKAHTVPAALLGCTLCLSLLAGCGGPSGGSAPQPEASAPALVSTWLEVPPKEGQILADLNNWEEAALPDQMPYTGCEVIKRQSNPEDKEDIVYCSVTGGEQFRQFTRQYQLLYIFYDEGGWILEEVTPYREEDWQELYLDAEGNDIMESIIWLDSFSPSDLTVSTYLGEVNGCHYLCVREGYDTTVVYDHTGFPVMRMALSNPTQISDISLAPDGTFRFIQWIRSDPSTYEHSYLLLDERGNRISQAYDYIRPAEGIPGSFVVEQDGLYGLMDSSGTLTTDITYTDRYDLLPVERPSPPADYQEIPVPEATGNVKRLFSSTINGVFNATMESPDGTRAWVDVVGPDCQPILDLDYQDAELNYENRMIMVYPEGINYDSGVTEPFQLYDLNGNCRTPVFTDINANMGIIAYEGRCCLLPTIATEEEISYFTYEWAAEQNFT</sequence>
<reference evidence="2" key="2">
    <citation type="submission" date="2021-04" db="EMBL/GenBank/DDBJ databases">
        <authorList>
            <person name="Gilroy R."/>
        </authorList>
    </citation>
    <scope>NUCLEOTIDE SEQUENCE</scope>
    <source>
        <strain evidence="2">CHK192-8294</strain>
    </source>
</reference>
<evidence type="ECO:0000256" key="1">
    <source>
        <dbReference type="SAM" id="SignalP"/>
    </source>
</evidence>
<feature type="signal peptide" evidence="1">
    <location>
        <begin position="1"/>
        <end position="21"/>
    </location>
</feature>
<name>A0A9D2MMG5_9FIRM</name>
<feature type="chain" id="PRO_5038691389" description="Lipoprotein" evidence="1">
    <location>
        <begin position="22"/>
        <end position="440"/>
    </location>
</feature>
<reference evidence="2" key="1">
    <citation type="journal article" date="2021" name="PeerJ">
        <title>Extensive microbial diversity within the chicken gut microbiome revealed by metagenomics and culture.</title>
        <authorList>
            <person name="Gilroy R."/>
            <person name="Ravi A."/>
            <person name="Getino M."/>
            <person name="Pursley I."/>
            <person name="Horton D.L."/>
            <person name="Alikhan N.F."/>
            <person name="Baker D."/>
            <person name="Gharbi K."/>
            <person name="Hall N."/>
            <person name="Watson M."/>
            <person name="Adriaenssens E.M."/>
            <person name="Foster-Nyarko E."/>
            <person name="Jarju S."/>
            <person name="Secka A."/>
            <person name="Antonio M."/>
            <person name="Oren A."/>
            <person name="Chaudhuri R.R."/>
            <person name="La Ragione R."/>
            <person name="Hildebrand F."/>
            <person name="Pallen M.J."/>
        </authorList>
    </citation>
    <scope>NUCLEOTIDE SEQUENCE</scope>
    <source>
        <strain evidence="2">CHK192-8294</strain>
    </source>
</reference>
<evidence type="ECO:0000313" key="2">
    <source>
        <dbReference type="EMBL" id="HJB81120.1"/>
    </source>
</evidence>
<dbReference type="Proteomes" id="UP000823921">
    <property type="component" value="Unassembled WGS sequence"/>
</dbReference>
<gene>
    <name evidence="2" type="ORF">H9712_09040</name>
</gene>
<keyword evidence="1" id="KW-0732">Signal</keyword>